<name>A0A1I1QCQ8_9GAMM</name>
<dbReference type="Proteomes" id="UP000198862">
    <property type="component" value="Unassembled WGS sequence"/>
</dbReference>
<dbReference type="EMBL" id="FOLO01000040">
    <property type="protein sequence ID" value="SFD19752.1"/>
    <property type="molecule type" value="Genomic_DNA"/>
</dbReference>
<gene>
    <name evidence="1" type="ORF">SAMN02745724_03831</name>
</gene>
<proteinExistence type="predicted"/>
<dbReference type="OrthoDB" id="5817318at2"/>
<keyword evidence="2" id="KW-1185">Reference proteome</keyword>
<accession>A0A1I1QCQ8</accession>
<dbReference type="RefSeq" id="WP_091988345.1">
    <property type="nucleotide sequence ID" value="NZ_FOLO01000040.1"/>
</dbReference>
<organism evidence="1 2">
    <name type="scientific">Pseudoalteromonas denitrificans DSM 6059</name>
    <dbReference type="NCBI Taxonomy" id="1123010"/>
    <lineage>
        <taxon>Bacteria</taxon>
        <taxon>Pseudomonadati</taxon>
        <taxon>Pseudomonadota</taxon>
        <taxon>Gammaproteobacteria</taxon>
        <taxon>Alteromonadales</taxon>
        <taxon>Pseudoalteromonadaceae</taxon>
        <taxon>Pseudoalteromonas</taxon>
    </lineage>
</organism>
<evidence type="ECO:0000313" key="1">
    <source>
        <dbReference type="EMBL" id="SFD19752.1"/>
    </source>
</evidence>
<reference evidence="1 2" key="1">
    <citation type="submission" date="2016-10" db="EMBL/GenBank/DDBJ databases">
        <authorList>
            <person name="de Groot N.N."/>
        </authorList>
    </citation>
    <scope>NUCLEOTIDE SEQUENCE [LARGE SCALE GENOMIC DNA]</scope>
    <source>
        <strain evidence="1 2">DSM 6059</strain>
    </source>
</reference>
<sequence>MNTHEVKAGMFVEYHMSLSEVIAVNRTTEVALIQRHSDHQKFVVNVVDLFEDRQLNSDSDMYYWGC</sequence>
<protein>
    <submittedName>
        <fullName evidence="1">Uncharacterized protein</fullName>
    </submittedName>
</protein>
<dbReference type="AlphaFoldDB" id="A0A1I1QCQ8"/>
<evidence type="ECO:0000313" key="2">
    <source>
        <dbReference type="Proteomes" id="UP000198862"/>
    </source>
</evidence>